<evidence type="ECO:0000256" key="3">
    <source>
        <dbReference type="ARBA" id="ARBA00023242"/>
    </source>
</evidence>
<dbReference type="InterPro" id="IPR035979">
    <property type="entry name" value="RBD_domain_sf"/>
</dbReference>
<evidence type="ECO:0000259" key="6">
    <source>
        <dbReference type="PROSITE" id="PS50102"/>
    </source>
</evidence>
<dbReference type="GO" id="GO:0003723">
    <property type="term" value="F:RNA binding"/>
    <property type="evidence" value="ECO:0007669"/>
    <property type="project" value="UniProtKB-UniRule"/>
</dbReference>
<dbReference type="PANTHER" id="PTHR13798">
    <property type="entry name" value="RNA BINDING MOTIF RBM PROTEIN -RELATED"/>
    <property type="match status" value="1"/>
</dbReference>
<dbReference type="PROSITE" id="PS50102">
    <property type="entry name" value="RRM"/>
    <property type="match status" value="1"/>
</dbReference>
<dbReference type="Pfam" id="PF00076">
    <property type="entry name" value="RRM_1"/>
    <property type="match status" value="1"/>
</dbReference>
<accession>A0A9P0YPW1</accession>
<dbReference type="InterPro" id="IPR012677">
    <property type="entry name" value="Nucleotide-bd_a/b_plait_sf"/>
</dbReference>
<name>A0A9P0YPW1_CUSEU</name>
<dbReference type="GO" id="GO:0005654">
    <property type="term" value="C:nucleoplasm"/>
    <property type="evidence" value="ECO:0007669"/>
    <property type="project" value="UniProtKB-SubCell"/>
</dbReference>
<dbReference type="OrthoDB" id="10259687at2759"/>
<dbReference type="SMART" id="SM00360">
    <property type="entry name" value="RRM"/>
    <property type="match status" value="1"/>
</dbReference>
<keyword evidence="8" id="KW-1185">Reference proteome</keyword>
<comment type="caution">
    <text evidence="7">The sequence shown here is derived from an EMBL/GenBank/DDBJ whole genome shotgun (WGS) entry which is preliminary data.</text>
</comment>
<comment type="subcellular location">
    <subcellularLocation>
        <location evidence="1">Nucleus</location>
        <location evidence="1">Nucleoplasm</location>
    </subcellularLocation>
</comment>
<reference evidence="7" key="1">
    <citation type="submission" date="2022-07" db="EMBL/GenBank/DDBJ databases">
        <authorList>
            <person name="Macas J."/>
            <person name="Novak P."/>
            <person name="Neumann P."/>
        </authorList>
    </citation>
    <scope>NUCLEOTIDE SEQUENCE</scope>
</reference>
<evidence type="ECO:0000256" key="5">
    <source>
        <dbReference type="SAM" id="MobiDB-lite"/>
    </source>
</evidence>
<feature type="region of interest" description="Disordered" evidence="5">
    <location>
        <begin position="85"/>
        <end position="107"/>
    </location>
</feature>
<dbReference type="SUPFAM" id="SSF54928">
    <property type="entry name" value="RNA-binding domain, RBD"/>
    <property type="match status" value="1"/>
</dbReference>
<evidence type="ECO:0000256" key="2">
    <source>
        <dbReference type="ARBA" id="ARBA00022884"/>
    </source>
</evidence>
<proteinExistence type="predicted"/>
<evidence type="ECO:0000256" key="1">
    <source>
        <dbReference type="ARBA" id="ARBA00004642"/>
    </source>
</evidence>
<dbReference type="InterPro" id="IPR000504">
    <property type="entry name" value="RRM_dom"/>
</dbReference>
<gene>
    <name evidence="7" type="ORF">CEURO_LOCUS3866</name>
</gene>
<keyword evidence="2 4" id="KW-0694">RNA-binding</keyword>
<evidence type="ECO:0000313" key="7">
    <source>
        <dbReference type="EMBL" id="CAH9071011.1"/>
    </source>
</evidence>
<feature type="domain" description="RRM" evidence="6">
    <location>
        <begin position="7"/>
        <end position="86"/>
    </location>
</feature>
<evidence type="ECO:0000256" key="4">
    <source>
        <dbReference type="PROSITE-ProRule" id="PRU00176"/>
    </source>
</evidence>
<dbReference type="PANTHER" id="PTHR13798:SF11">
    <property type="entry name" value="RNA-BINDING PROTEIN 7-RELATED"/>
    <property type="match status" value="1"/>
</dbReference>
<dbReference type="AlphaFoldDB" id="A0A9P0YPW1"/>
<dbReference type="Gene3D" id="3.30.70.330">
    <property type="match status" value="1"/>
</dbReference>
<protein>
    <recommendedName>
        <fullName evidence="6">RRM domain-containing protein</fullName>
    </recommendedName>
</protein>
<dbReference type="EMBL" id="CAMAPE010000006">
    <property type="protein sequence ID" value="CAH9071011.1"/>
    <property type="molecule type" value="Genomic_DNA"/>
</dbReference>
<organism evidence="7 8">
    <name type="scientific">Cuscuta europaea</name>
    <name type="common">European dodder</name>
    <dbReference type="NCBI Taxonomy" id="41803"/>
    <lineage>
        <taxon>Eukaryota</taxon>
        <taxon>Viridiplantae</taxon>
        <taxon>Streptophyta</taxon>
        <taxon>Embryophyta</taxon>
        <taxon>Tracheophyta</taxon>
        <taxon>Spermatophyta</taxon>
        <taxon>Magnoliopsida</taxon>
        <taxon>eudicotyledons</taxon>
        <taxon>Gunneridae</taxon>
        <taxon>Pentapetalae</taxon>
        <taxon>asterids</taxon>
        <taxon>lamiids</taxon>
        <taxon>Solanales</taxon>
        <taxon>Convolvulaceae</taxon>
        <taxon>Cuscuteae</taxon>
        <taxon>Cuscuta</taxon>
        <taxon>Cuscuta subgen. Cuscuta</taxon>
    </lineage>
</organism>
<dbReference type="InterPro" id="IPR052285">
    <property type="entry name" value="NEXT_complex_subunit"/>
</dbReference>
<evidence type="ECO:0000313" key="8">
    <source>
        <dbReference type="Proteomes" id="UP001152484"/>
    </source>
</evidence>
<keyword evidence="3" id="KW-0539">Nucleus</keyword>
<dbReference type="Proteomes" id="UP001152484">
    <property type="component" value="Unassembled WGS sequence"/>
</dbReference>
<sequence>MAENVNNTVYVGNLDEKVTDRVLYDILIQAGRVVDLYVPRDKDSDKPKGYAFAVYETEEIAEYAVKLFSGLVTLCNKTLKFAISGRDKQSTNSSTETPPALNFSVRQRMQSVSPYDKDKEISPYSPRLSAPWQFSEHQPNYPKGYPFNDSFLYSIPVPPGVPLHQHNGYRSHSDGYRSHYDGTTYDNSRRVFGAALDSITPSRLGRFDARNSKNYYSPY</sequence>